<dbReference type="FunFam" id="1.20.1200.10:FF:000001">
    <property type="entry name" value="Cob(I)yrinic acid a,c-diamide adenosyltransferase"/>
    <property type="match status" value="1"/>
</dbReference>
<name>A0A542DQE7_AMYCI</name>
<dbReference type="GO" id="GO:0008817">
    <property type="term" value="F:corrinoid adenosyltransferase activity"/>
    <property type="evidence" value="ECO:0007669"/>
    <property type="project" value="UniProtKB-UniRule"/>
</dbReference>
<evidence type="ECO:0000256" key="15">
    <source>
        <dbReference type="RuleBase" id="RU366026"/>
    </source>
</evidence>
<evidence type="ECO:0000256" key="14">
    <source>
        <dbReference type="ARBA" id="ARBA00048692"/>
    </source>
</evidence>
<dbReference type="Pfam" id="PF01923">
    <property type="entry name" value="Cob_adeno_trans"/>
    <property type="match status" value="1"/>
</dbReference>
<evidence type="ECO:0000256" key="11">
    <source>
        <dbReference type="ARBA" id="ARBA00033334"/>
    </source>
</evidence>
<evidence type="ECO:0000256" key="3">
    <source>
        <dbReference type="ARBA" id="ARBA00011233"/>
    </source>
</evidence>
<comment type="similarity">
    <text evidence="2 15">Belongs to the Cob(I)alamin adenosyltransferase family.</text>
</comment>
<keyword evidence="9 15" id="KW-0067">ATP-binding</keyword>
<comment type="catalytic activity">
    <reaction evidence="14 15">
        <text>2 cob(II)alamin + reduced [electron-transfer flavoprotein] + 2 ATP = 2 adenosylcob(III)alamin + 2 triphosphate + oxidized [electron-transfer flavoprotein] + 3 H(+)</text>
        <dbReference type="Rhea" id="RHEA:28671"/>
        <dbReference type="Rhea" id="RHEA-COMP:10685"/>
        <dbReference type="Rhea" id="RHEA-COMP:10686"/>
        <dbReference type="ChEBI" id="CHEBI:15378"/>
        <dbReference type="ChEBI" id="CHEBI:16304"/>
        <dbReference type="ChEBI" id="CHEBI:18036"/>
        <dbReference type="ChEBI" id="CHEBI:18408"/>
        <dbReference type="ChEBI" id="CHEBI:30616"/>
        <dbReference type="ChEBI" id="CHEBI:57692"/>
        <dbReference type="ChEBI" id="CHEBI:58307"/>
        <dbReference type="EC" id="2.5.1.17"/>
    </reaction>
</comment>
<evidence type="ECO:0000313" key="17">
    <source>
        <dbReference type="EMBL" id="TQJ05329.1"/>
    </source>
</evidence>
<evidence type="ECO:0000256" key="1">
    <source>
        <dbReference type="ARBA" id="ARBA00005121"/>
    </source>
</evidence>
<keyword evidence="6 15" id="KW-0169">Cobalamin biosynthesis</keyword>
<evidence type="ECO:0000256" key="5">
    <source>
        <dbReference type="ARBA" id="ARBA00020963"/>
    </source>
</evidence>
<comment type="pathway">
    <text evidence="1 15">Cofactor biosynthesis; adenosylcobalamin biosynthesis; adenosylcobalamin from cob(II)yrinate a,c-diamide: step 2/7.</text>
</comment>
<dbReference type="RefSeq" id="WP_142000876.1">
    <property type="nucleotide sequence ID" value="NZ_VFML01000001.1"/>
</dbReference>
<dbReference type="InterPro" id="IPR016030">
    <property type="entry name" value="CblAdoTrfase-like"/>
</dbReference>
<dbReference type="Gene3D" id="1.20.1200.10">
    <property type="entry name" value="Cobalamin adenosyltransferase-like"/>
    <property type="match status" value="1"/>
</dbReference>
<proteinExistence type="inferred from homology"/>
<evidence type="ECO:0000256" key="13">
    <source>
        <dbReference type="ARBA" id="ARBA00048555"/>
    </source>
</evidence>
<dbReference type="NCBIfam" id="TIGR00636">
    <property type="entry name" value="PduO_Nterm"/>
    <property type="match status" value="1"/>
</dbReference>
<feature type="domain" description="Cobalamin adenosyltransferase-like" evidence="16">
    <location>
        <begin position="3"/>
        <end position="168"/>
    </location>
</feature>
<keyword evidence="18" id="KW-1185">Reference proteome</keyword>
<evidence type="ECO:0000256" key="9">
    <source>
        <dbReference type="ARBA" id="ARBA00022840"/>
    </source>
</evidence>
<dbReference type="InterPro" id="IPR036451">
    <property type="entry name" value="CblAdoTrfase-like_sf"/>
</dbReference>
<dbReference type="PANTHER" id="PTHR12213:SF0">
    <property type="entry name" value="CORRINOID ADENOSYLTRANSFERASE MMAB"/>
    <property type="match status" value="1"/>
</dbReference>
<organism evidence="17 18">
    <name type="scientific">Amycolatopsis cihanbeyliensis</name>
    <dbReference type="NCBI Taxonomy" id="1128664"/>
    <lineage>
        <taxon>Bacteria</taxon>
        <taxon>Bacillati</taxon>
        <taxon>Actinomycetota</taxon>
        <taxon>Actinomycetes</taxon>
        <taxon>Pseudonocardiales</taxon>
        <taxon>Pseudonocardiaceae</taxon>
        <taxon>Amycolatopsis</taxon>
    </lineage>
</organism>
<dbReference type="Proteomes" id="UP000320876">
    <property type="component" value="Unassembled WGS sequence"/>
</dbReference>
<keyword evidence="8 15" id="KW-0547">Nucleotide-binding</keyword>
<protein>
    <recommendedName>
        <fullName evidence="5 15">Corrinoid adenosyltransferase</fullName>
        <ecNumber evidence="4 15">2.5.1.17</ecNumber>
    </recommendedName>
    <alternativeName>
        <fullName evidence="10 15">Cob(II)alamin adenosyltransferase</fullName>
    </alternativeName>
    <alternativeName>
        <fullName evidence="12 15">Cob(II)yrinic acid a,c-diamide adenosyltransferase</fullName>
    </alternativeName>
    <alternativeName>
        <fullName evidence="11 15">Cobinamide/cobalamin adenosyltransferase</fullName>
    </alternativeName>
</protein>
<keyword evidence="7 15" id="KW-0808">Transferase</keyword>
<evidence type="ECO:0000256" key="4">
    <source>
        <dbReference type="ARBA" id="ARBA00012454"/>
    </source>
</evidence>
<evidence type="ECO:0000256" key="12">
    <source>
        <dbReference type="ARBA" id="ARBA00033354"/>
    </source>
</evidence>
<comment type="catalytic activity">
    <reaction evidence="13 15">
        <text>2 cob(II)yrinate a,c diamide + reduced [electron-transfer flavoprotein] + 2 ATP = 2 adenosylcob(III)yrinate a,c-diamide + 2 triphosphate + oxidized [electron-transfer flavoprotein] + 3 H(+)</text>
        <dbReference type="Rhea" id="RHEA:11528"/>
        <dbReference type="Rhea" id="RHEA-COMP:10685"/>
        <dbReference type="Rhea" id="RHEA-COMP:10686"/>
        <dbReference type="ChEBI" id="CHEBI:15378"/>
        <dbReference type="ChEBI" id="CHEBI:18036"/>
        <dbReference type="ChEBI" id="CHEBI:30616"/>
        <dbReference type="ChEBI" id="CHEBI:57692"/>
        <dbReference type="ChEBI" id="CHEBI:58307"/>
        <dbReference type="ChEBI" id="CHEBI:58503"/>
        <dbReference type="ChEBI" id="CHEBI:58537"/>
        <dbReference type="EC" id="2.5.1.17"/>
    </reaction>
</comment>
<reference evidence="17 18" key="1">
    <citation type="submission" date="2019-06" db="EMBL/GenBank/DDBJ databases">
        <title>Sequencing the genomes of 1000 actinobacteria strains.</title>
        <authorList>
            <person name="Klenk H.-P."/>
        </authorList>
    </citation>
    <scope>NUCLEOTIDE SEQUENCE [LARGE SCALE GENOMIC DNA]</scope>
    <source>
        <strain evidence="17 18">DSM 45679</strain>
    </source>
</reference>
<comment type="caution">
    <text evidence="17">The sequence shown here is derived from an EMBL/GenBank/DDBJ whole genome shotgun (WGS) entry which is preliminary data.</text>
</comment>
<dbReference type="UniPathway" id="UPA00148">
    <property type="reaction ID" value="UER00233"/>
</dbReference>
<dbReference type="EMBL" id="VFML01000001">
    <property type="protein sequence ID" value="TQJ05329.1"/>
    <property type="molecule type" value="Genomic_DNA"/>
</dbReference>
<evidence type="ECO:0000256" key="7">
    <source>
        <dbReference type="ARBA" id="ARBA00022679"/>
    </source>
</evidence>
<dbReference type="SUPFAM" id="SSF89028">
    <property type="entry name" value="Cobalamin adenosyltransferase-like"/>
    <property type="match status" value="1"/>
</dbReference>
<dbReference type="EC" id="2.5.1.17" evidence="4 15"/>
<gene>
    <name evidence="17" type="ORF">FB471_5157</name>
</gene>
<dbReference type="InterPro" id="IPR029499">
    <property type="entry name" value="PduO-typ"/>
</dbReference>
<evidence type="ECO:0000256" key="10">
    <source>
        <dbReference type="ARBA" id="ARBA00031529"/>
    </source>
</evidence>
<dbReference type="GO" id="GO:0005524">
    <property type="term" value="F:ATP binding"/>
    <property type="evidence" value="ECO:0007669"/>
    <property type="project" value="UniProtKB-UniRule"/>
</dbReference>
<evidence type="ECO:0000256" key="2">
    <source>
        <dbReference type="ARBA" id="ARBA00007487"/>
    </source>
</evidence>
<dbReference type="GO" id="GO:0009236">
    <property type="term" value="P:cobalamin biosynthetic process"/>
    <property type="evidence" value="ECO:0007669"/>
    <property type="project" value="UniProtKB-UniRule"/>
</dbReference>
<dbReference type="AlphaFoldDB" id="A0A542DQE7"/>
<accession>A0A542DQE7</accession>
<evidence type="ECO:0000256" key="6">
    <source>
        <dbReference type="ARBA" id="ARBA00022573"/>
    </source>
</evidence>
<sequence length="183" mass="19603">MKIYTRKGDSGETGIWGGKRLGKDEARMEAIGTVDEVNAAIGVAVAHGVPDGVAELLQTAQNTLFVVGCELMAPERTGSGASVPRLTGNEVPEMEAAIDELDQRLPELRNFILPSGTVAAAQIHLARGVCRRAERSVATVRRAEEVGTEVSAYLNRLADLLFVLARYVNHDAGITEIPWAPRG</sequence>
<comment type="subunit">
    <text evidence="3">Homotrimer.</text>
</comment>
<dbReference type="OrthoDB" id="9778896at2"/>
<evidence type="ECO:0000256" key="8">
    <source>
        <dbReference type="ARBA" id="ARBA00022741"/>
    </source>
</evidence>
<dbReference type="PANTHER" id="PTHR12213">
    <property type="entry name" value="CORRINOID ADENOSYLTRANSFERASE"/>
    <property type="match status" value="1"/>
</dbReference>
<evidence type="ECO:0000313" key="18">
    <source>
        <dbReference type="Proteomes" id="UP000320876"/>
    </source>
</evidence>
<evidence type="ECO:0000259" key="16">
    <source>
        <dbReference type="Pfam" id="PF01923"/>
    </source>
</evidence>